<evidence type="ECO:0000256" key="1">
    <source>
        <dbReference type="ARBA" id="ARBA00023015"/>
    </source>
</evidence>
<reference evidence="5 6" key="1">
    <citation type="submission" date="2022-06" db="EMBL/GenBank/DDBJ databases">
        <title>Rhizosaccharibacter gen. nov. sp. nov. KSS12, endophytic bacteria isolated from sugarcane.</title>
        <authorList>
            <person name="Pitiwittayakul N."/>
        </authorList>
    </citation>
    <scope>NUCLEOTIDE SEQUENCE [LARGE SCALE GENOMIC DNA]</scope>
    <source>
        <strain evidence="5 6">KSS12</strain>
    </source>
</reference>
<evidence type="ECO:0000259" key="3">
    <source>
        <dbReference type="Pfam" id="PF00455"/>
    </source>
</evidence>
<dbReference type="InterPro" id="IPR037171">
    <property type="entry name" value="NagB/RpiA_transferase-like"/>
</dbReference>
<evidence type="ECO:0000259" key="4">
    <source>
        <dbReference type="Pfam" id="PF08220"/>
    </source>
</evidence>
<dbReference type="EMBL" id="JAMZEJ010000008">
    <property type="protein sequence ID" value="MCQ8241839.1"/>
    <property type="molecule type" value="Genomic_DNA"/>
</dbReference>
<dbReference type="Pfam" id="PF00455">
    <property type="entry name" value="DeoRC"/>
    <property type="match status" value="1"/>
</dbReference>
<dbReference type="InterPro" id="IPR050313">
    <property type="entry name" value="Carb_Metab_HTH_regulators"/>
</dbReference>
<keyword evidence="2" id="KW-0804">Transcription</keyword>
<dbReference type="SUPFAM" id="SSF100950">
    <property type="entry name" value="NagB/RpiA/CoA transferase-like"/>
    <property type="match status" value="1"/>
</dbReference>
<evidence type="ECO:0000313" key="6">
    <source>
        <dbReference type="Proteomes" id="UP001524547"/>
    </source>
</evidence>
<dbReference type="SMART" id="SM01134">
    <property type="entry name" value="DeoRC"/>
    <property type="match status" value="1"/>
</dbReference>
<dbReference type="Proteomes" id="UP001524547">
    <property type="component" value="Unassembled WGS sequence"/>
</dbReference>
<evidence type="ECO:0000313" key="5">
    <source>
        <dbReference type="EMBL" id="MCQ8241839.1"/>
    </source>
</evidence>
<keyword evidence="1" id="KW-0805">Transcription regulation</keyword>
<comment type="caution">
    <text evidence="5">The sequence shown here is derived from an EMBL/GenBank/DDBJ whole genome shotgun (WGS) entry which is preliminary data.</text>
</comment>
<gene>
    <name evidence="5" type="ORF">NFI88_13435</name>
</gene>
<dbReference type="Pfam" id="PF08220">
    <property type="entry name" value="HTH_DeoR"/>
    <property type="match status" value="1"/>
</dbReference>
<name>A0ABT1VZR6_9PROT</name>
<dbReference type="InterPro" id="IPR014036">
    <property type="entry name" value="DeoR-like_C"/>
</dbReference>
<sequence length="219" mass="23035">MARVGTLRLTDAAQALSVSSMTLRRDLATGDAVLELLGGHVMARQGKGSPYSLAGEEDVHVAAKAAAGRQAAALVEDGDAIFVDCGTTMPHLLAALPTELELTVVCYALNVATLASRRPHTRLFMLGGLFHPSSATFLSEEAMEGLKRLGIAKAFISAGGLHPERGASCANFNEVPVKQAVMAQAMRSFLLIDSSKLGQVKPAFFAPADAFKRVITEQG</sequence>
<protein>
    <submittedName>
        <fullName evidence="5">DeoR family transcriptional regulator</fullName>
    </submittedName>
</protein>
<dbReference type="PANTHER" id="PTHR30363:SF8">
    <property type="entry name" value="DEOXYRIBOSE OPERON REPRESSOR"/>
    <property type="match status" value="1"/>
</dbReference>
<dbReference type="InterPro" id="IPR001034">
    <property type="entry name" value="DeoR_HTH"/>
</dbReference>
<feature type="domain" description="DeoR-like transcriptional repressor C-terminal sensor" evidence="3">
    <location>
        <begin position="60"/>
        <end position="217"/>
    </location>
</feature>
<organism evidence="5 6">
    <name type="scientific">Rhizosaccharibacter radicis</name>
    <dbReference type="NCBI Taxonomy" id="2782605"/>
    <lineage>
        <taxon>Bacteria</taxon>
        <taxon>Pseudomonadati</taxon>
        <taxon>Pseudomonadota</taxon>
        <taxon>Alphaproteobacteria</taxon>
        <taxon>Acetobacterales</taxon>
        <taxon>Acetobacteraceae</taxon>
        <taxon>Rhizosaccharibacter</taxon>
    </lineage>
</organism>
<keyword evidence="6" id="KW-1185">Reference proteome</keyword>
<proteinExistence type="predicted"/>
<evidence type="ECO:0000256" key="2">
    <source>
        <dbReference type="ARBA" id="ARBA00023163"/>
    </source>
</evidence>
<feature type="domain" description="HTH deoR-type" evidence="4">
    <location>
        <begin position="4"/>
        <end position="28"/>
    </location>
</feature>
<accession>A0ABT1VZR6</accession>
<dbReference type="PANTHER" id="PTHR30363">
    <property type="entry name" value="HTH-TYPE TRANSCRIPTIONAL REGULATOR SRLR-RELATED"/>
    <property type="match status" value="1"/>
</dbReference>